<gene>
    <name evidence="1" type="primary">cobO</name>
    <name evidence="1" type="ORF">COV54_01095</name>
</gene>
<dbReference type="InterPro" id="IPR003724">
    <property type="entry name" value="CblAdoTrfase_CobA"/>
</dbReference>
<dbReference type="GO" id="GO:0008817">
    <property type="term" value="F:corrinoid adenosyltransferase activity"/>
    <property type="evidence" value="ECO:0007669"/>
    <property type="project" value="InterPro"/>
</dbReference>
<dbReference type="PANTHER" id="PTHR46638:SF1">
    <property type="entry name" value="CORRINOID ADENOSYLTRANSFERASE"/>
    <property type="match status" value="1"/>
</dbReference>
<evidence type="ECO:0000313" key="1">
    <source>
        <dbReference type="EMBL" id="PIR07443.1"/>
    </source>
</evidence>
<comment type="caution">
    <text evidence="1">The sequence shown here is derived from an EMBL/GenBank/DDBJ whole genome shotgun (WGS) entry which is preliminary data.</text>
</comment>
<dbReference type="CDD" id="cd00561">
    <property type="entry name" value="CobA_ACA"/>
    <property type="match status" value="1"/>
</dbReference>
<sequence>MIIVFTGNGKGKTTAALGQAMRALGQAKRVMMIQFIKGPWICGEDKFLKKFQIPPSQFQIFKMGKGFVKILGDSLPLSIHQKAAQKGLRLAEEAIKNQKYDLIILDEINVAVKLGLIKAGQVLKILKINPPEKDIILTGREAPKSFIRKADLVTEMKEIKHPFQKGKPAVLAREF</sequence>
<dbReference type="AlphaFoldDB" id="A0A2H0NEW9"/>
<dbReference type="InterPro" id="IPR027417">
    <property type="entry name" value="P-loop_NTPase"/>
</dbReference>
<dbReference type="GO" id="GO:0005524">
    <property type="term" value="F:ATP binding"/>
    <property type="evidence" value="ECO:0007669"/>
    <property type="project" value="InterPro"/>
</dbReference>
<organism evidence="1 2">
    <name type="scientific">Candidatus Jorgensenbacteria bacterium CG11_big_fil_rev_8_21_14_0_20_38_23</name>
    <dbReference type="NCBI Taxonomy" id="1974594"/>
    <lineage>
        <taxon>Bacteria</taxon>
        <taxon>Candidatus Joergenseniibacteriota</taxon>
    </lineage>
</organism>
<evidence type="ECO:0000313" key="2">
    <source>
        <dbReference type="Proteomes" id="UP000228867"/>
    </source>
</evidence>
<dbReference type="Gene3D" id="3.40.50.300">
    <property type="entry name" value="P-loop containing nucleotide triphosphate hydrolases"/>
    <property type="match status" value="1"/>
</dbReference>
<dbReference type="PANTHER" id="PTHR46638">
    <property type="entry name" value="CORRINOID ADENOSYLTRANSFERASE"/>
    <property type="match status" value="1"/>
</dbReference>
<proteinExistence type="predicted"/>
<dbReference type="Pfam" id="PF02572">
    <property type="entry name" value="CobA_CobO_BtuR"/>
    <property type="match status" value="1"/>
</dbReference>
<dbReference type="EMBL" id="PCWR01000024">
    <property type="protein sequence ID" value="PIR07443.1"/>
    <property type="molecule type" value="Genomic_DNA"/>
</dbReference>
<protein>
    <submittedName>
        <fullName evidence="1">Cob(I)yrinic acid a,c-diamide adenosyltransferase</fullName>
    </submittedName>
</protein>
<keyword evidence="1" id="KW-0808">Transferase</keyword>
<name>A0A2H0NEW9_9BACT</name>
<accession>A0A2H0NEW9</accession>
<reference evidence="1 2" key="1">
    <citation type="submission" date="2017-09" db="EMBL/GenBank/DDBJ databases">
        <title>Depth-based differentiation of microbial function through sediment-hosted aquifers and enrichment of novel symbionts in the deep terrestrial subsurface.</title>
        <authorList>
            <person name="Probst A.J."/>
            <person name="Ladd B."/>
            <person name="Jarett J.K."/>
            <person name="Geller-Mcgrath D.E."/>
            <person name="Sieber C.M."/>
            <person name="Emerson J.B."/>
            <person name="Anantharaman K."/>
            <person name="Thomas B.C."/>
            <person name="Malmstrom R."/>
            <person name="Stieglmeier M."/>
            <person name="Klingl A."/>
            <person name="Woyke T."/>
            <person name="Ryan C.M."/>
            <person name="Banfield J.F."/>
        </authorList>
    </citation>
    <scope>NUCLEOTIDE SEQUENCE [LARGE SCALE GENOMIC DNA]</scope>
    <source>
        <strain evidence="1">CG11_big_fil_rev_8_21_14_0_20_38_23</strain>
    </source>
</reference>
<dbReference type="SUPFAM" id="SSF52540">
    <property type="entry name" value="P-loop containing nucleoside triphosphate hydrolases"/>
    <property type="match status" value="1"/>
</dbReference>
<dbReference type="Proteomes" id="UP000228867">
    <property type="component" value="Unassembled WGS sequence"/>
</dbReference>
<dbReference type="NCBIfam" id="TIGR00708">
    <property type="entry name" value="cobA"/>
    <property type="match status" value="1"/>
</dbReference>
<dbReference type="GO" id="GO:0009236">
    <property type="term" value="P:cobalamin biosynthetic process"/>
    <property type="evidence" value="ECO:0007669"/>
    <property type="project" value="InterPro"/>
</dbReference>
<dbReference type="PIRSF" id="PIRSF015617">
    <property type="entry name" value="Adensltrnsf_CobA"/>
    <property type="match status" value="1"/>
</dbReference>